<reference evidence="2 4" key="2">
    <citation type="submission" date="2016-11" db="EMBL/GenBank/DDBJ databases">
        <title>Whole genomes of Flavobacteriaceae.</title>
        <authorList>
            <person name="Stine C."/>
            <person name="Li C."/>
            <person name="Tadesse D."/>
        </authorList>
    </citation>
    <scope>NUCLEOTIDE SEQUENCE [LARGE SCALE GENOMIC DNA]</scope>
    <source>
        <strain evidence="2 4">ATCC 29551</strain>
    </source>
</reference>
<evidence type="ECO:0000313" key="4">
    <source>
        <dbReference type="Proteomes" id="UP000198424"/>
    </source>
</evidence>
<dbReference type="RefSeq" id="WP_035628301.1">
    <property type="nucleotide sequence ID" value="NZ_JBEWQG010000020.1"/>
</dbReference>
<comment type="caution">
    <text evidence="1">The sequence shown here is derived from an EMBL/GenBank/DDBJ whole genome shotgun (WGS) entry which is preliminary data.</text>
</comment>
<dbReference type="Proteomes" id="UP000198424">
    <property type="component" value="Unassembled WGS sequence"/>
</dbReference>
<evidence type="ECO:0000313" key="3">
    <source>
        <dbReference type="Proteomes" id="UP000028712"/>
    </source>
</evidence>
<evidence type="ECO:0000313" key="1">
    <source>
        <dbReference type="EMBL" id="KFF07909.1"/>
    </source>
</evidence>
<dbReference type="AlphaFoldDB" id="A0A085ZTZ5"/>
<dbReference type="EMBL" id="MUGY01000010">
    <property type="protein sequence ID" value="OXA94222.1"/>
    <property type="molecule type" value="Genomic_DNA"/>
</dbReference>
<name>A0A085ZTZ5_FLAHY</name>
<evidence type="ECO:0008006" key="5">
    <source>
        <dbReference type="Google" id="ProtNLM"/>
    </source>
</evidence>
<dbReference type="Proteomes" id="UP000028712">
    <property type="component" value="Unassembled WGS sequence"/>
</dbReference>
<reference evidence="1 3" key="1">
    <citation type="submission" date="2014-07" db="EMBL/GenBank/DDBJ databases">
        <title>Genome of Flavobacterium hydatis DSM 2063.</title>
        <authorList>
            <person name="Pipes S.E."/>
            <person name="Stropko S.J."/>
            <person name="Newman J.D."/>
        </authorList>
    </citation>
    <scope>NUCLEOTIDE SEQUENCE [LARGE SCALE GENOMIC DNA]</scope>
    <source>
        <strain evidence="1 3">DSM 2063</strain>
    </source>
</reference>
<dbReference type="EMBL" id="JPRM01000054">
    <property type="protein sequence ID" value="KFF07909.1"/>
    <property type="molecule type" value="Genomic_DNA"/>
</dbReference>
<dbReference type="OrthoDB" id="7856828at2"/>
<keyword evidence="4" id="KW-1185">Reference proteome</keyword>
<accession>A0A085ZTZ5</accession>
<gene>
    <name evidence="2" type="ORF">B0A62_11235</name>
    <name evidence="1" type="ORF">IW20_24055</name>
</gene>
<organism evidence="1 3">
    <name type="scientific">Flavobacterium hydatis</name>
    <name type="common">Cytophaga aquatilis</name>
    <dbReference type="NCBI Taxonomy" id="991"/>
    <lineage>
        <taxon>Bacteria</taxon>
        <taxon>Pseudomonadati</taxon>
        <taxon>Bacteroidota</taxon>
        <taxon>Flavobacteriia</taxon>
        <taxon>Flavobacteriales</taxon>
        <taxon>Flavobacteriaceae</taxon>
        <taxon>Flavobacterium</taxon>
    </lineage>
</organism>
<sequence>MRKQYNLRPSKDGLKAWDVHRLIELSKNFPVKRVLLSEINEVNETYWFQDPSQLPTCSAILEHIKLMDKASLDYPIILCANGRLMDGMHRVMKALQQGHTDIKVVQFDVTPEPDFIGIPTDELPY</sequence>
<proteinExistence type="predicted"/>
<evidence type="ECO:0000313" key="2">
    <source>
        <dbReference type="EMBL" id="OXA94222.1"/>
    </source>
</evidence>
<dbReference type="eggNOG" id="ENOG5030PD2">
    <property type="taxonomic scope" value="Bacteria"/>
</dbReference>
<protein>
    <recommendedName>
        <fullName evidence="5">ParB/Sulfiredoxin domain-containing protein</fullName>
    </recommendedName>
</protein>